<proteinExistence type="predicted"/>
<name>A0A6A6CH93_ZASCE</name>
<gene>
    <name evidence="1" type="ORF">M409DRAFT_24162</name>
</gene>
<dbReference type="AlphaFoldDB" id="A0A6A6CH93"/>
<dbReference type="Proteomes" id="UP000799537">
    <property type="component" value="Unassembled WGS sequence"/>
</dbReference>
<evidence type="ECO:0000313" key="2">
    <source>
        <dbReference type="Proteomes" id="UP000799537"/>
    </source>
</evidence>
<dbReference type="EMBL" id="ML993600">
    <property type="protein sequence ID" value="KAF2165312.1"/>
    <property type="molecule type" value="Genomic_DNA"/>
</dbReference>
<reference evidence="1" key="1">
    <citation type="journal article" date="2020" name="Stud. Mycol.">
        <title>101 Dothideomycetes genomes: a test case for predicting lifestyles and emergence of pathogens.</title>
        <authorList>
            <person name="Haridas S."/>
            <person name="Albert R."/>
            <person name="Binder M."/>
            <person name="Bloem J."/>
            <person name="Labutti K."/>
            <person name="Salamov A."/>
            <person name="Andreopoulos B."/>
            <person name="Baker S."/>
            <person name="Barry K."/>
            <person name="Bills G."/>
            <person name="Bluhm B."/>
            <person name="Cannon C."/>
            <person name="Castanera R."/>
            <person name="Culley D."/>
            <person name="Daum C."/>
            <person name="Ezra D."/>
            <person name="Gonzalez J."/>
            <person name="Henrissat B."/>
            <person name="Kuo A."/>
            <person name="Liang C."/>
            <person name="Lipzen A."/>
            <person name="Lutzoni F."/>
            <person name="Magnuson J."/>
            <person name="Mondo S."/>
            <person name="Nolan M."/>
            <person name="Ohm R."/>
            <person name="Pangilinan J."/>
            <person name="Park H.-J."/>
            <person name="Ramirez L."/>
            <person name="Alfaro M."/>
            <person name="Sun H."/>
            <person name="Tritt A."/>
            <person name="Yoshinaga Y."/>
            <person name="Zwiers L.-H."/>
            <person name="Turgeon B."/>
            <person name="Goodwin S."/>
            <person name="Spatafora J."/>
            <person name="Crous P."/>
            <person name="Grigoriev I."/>
        </authorList>
    </citation>
    <scope>NUCLEOTIDE SEQUENCE</scope>
    <source>
        <strain evidence="1">ATCC 36951</strain>
    </source>
</reference>
<keyword evidence="2" id="KW-1185">Reference proteome</keyword>
<dbReference type="RefSeq" id="XP_033666201.1">
    <property type="nucleotide sequence ID" value="XM_033807114.1"/>
</dbReference>
<accession>A0A6A6CH93</accession>
<sequence length="108" mass="12174">MQLSITSKQAISCPTDLTMQRGIHKTGTFCLVLMQAYAEPRSTLSYTTRKRLDSAFHSPRTKEVDKDAISSTVPVPALAIKPLDEWDMEGRTIWSLNGRAQIRDKHVK</sequence>
<evidence type="ECO:0000313" key="1">
    <source>
        <dbReference type="EMBL" id="KAF2165312.1"/>
    </source>
</evidence>
<dbReference type="GeneID" id="54560386"/>
<protein>
    <submittedName>
        <fullName evidence="1">Uncharacterized protein</fullName>
    </submittedName>
</protein>
<organism evidence="1 2">
    <name type="scientific">Zasmidium cellare ATCC 36951</name>
    <dbReference type="NCBI Taxonomy" id="1080233"/>
    <lineage>
        <taxon>Eukaryota</taxon>
        <taxon>Fungi</taxon>
        <taxon>Dikarya</taxon>
        <taxon>Ascomycota</taxon>
        <taxon>Pezizomycotina</taxon>
        <taxon>Dothideomycetes</taxon>
        <taxon>Dothideomycetidae</taxon>
        <taxon>Mycosphaerellales</taxon>
        <taxon>Mycosphaerellaceae</taxon>
        <taxon>Zasmidium</taxon>
    </lineage>
</organism>